<evidence type="ECO:0000256" key="1">
    <source>
        <dbReference type="SAM" id="MobiDB-lite"/>
    </source>
</evidence>
<feature type="compositionally biased region" description="Low complexity" evidence="1">
    <location>
        <begin position="59"/>
        <end position="69"/>
    </location>
</feature>
<feature type="region of interest" description="Disordered" evidence="1">
    <location>
        <begin position="52"/>
        <end position="80"/>
    </location>
</feature>
<gene>
    <name evidence="2" type="ORF">BECKUNK1418G_GA0071005_100241</name>
    <name evidence="3" type="ORF">BECKUNK1418H_GA0071006_100141</name>
</gene>
<evidence type="ECO:0000313" key="2">
    <source>
        <dbReference type="EMBL" id="VFK58194.1"/>
    </source>
</evidence>
<accession>A0A450ZWL8</accession>
<protein>
    <submittedName>
        <fullName evidence="2">Uncharacterized protein</fullName>
    </submittedName>
</protein>
<evidence type="ECO:0000313" key="3">
    <source>
        <dbReference type="EMBL" id="VFK68307.1"/>
    </source>
</evidence>
<sequence length="80" mass="8813">MPKVLKKKAFVVLQPIKVYQVYYMPDETIMLFENDTKVDVLLKHDCIRAFEPPKKDTAAPDAADSANDASGVDKAADGAD</sequence>
<reference evidence="2" key="1">
    <citation type="submission" date="2019-02" db="EMBL/GenBank/DDBJ databases">
        <authorList>
            <person name="Gruber-Vodicka R. H."/>
            <person name="Seah K. B. B."/>
        </authorList>
    </citation>
    <scope>NUCLEOTIDE SEQUENCE</scope>
    <source>
        <strain evidence="3">BECK_BY19</strain>
        <strain evidence="2">BECK_BY8</strain>
    </source>
</reference>
<organism evidence="2">
    <name type="scientific">Candidatus Kentrum sp. UNK</name>
    <dbReference type="NCBI Taxonomy" id="2126344"/>
    <lineage>
        <taxon>Bacteria</taxon>
        <taxon>Pseudomonadati</taxon>
        <taxon>Pseudomonadota</taxon>
        <taxon>Gammaproteobacteria</taxon>
        <taxon>Candidatus Kentrum</taxon>
    </lineage>
</organism>
<dbReference type="EMBL" id="CAADFZ010000002">
    <property type="protein sequence ID" value="VFK58194.1"/>
    <property type="molecule type" value="Genomic_DNA"/>
</dbReference>
<dbReference type="AlphaFoldDB" id="A0A450ZWL8"/>
<name>A0A450ZWL8_9GAMM</name>
<proteinExistence type="predicted"/>
<dbReference type="EMBL" id="CAADGD010000001">
    <property type="protein sequence ID" value="VFK68307.1"/>
    <property type="molecule type" value="Genomic_DNA"/>
</dbReference>